<dbReference type="Pfam" id="PF00009">
    <property type="entry name" value="GTP_EFTU"/>
    <property type="match status" value="1"/>
</dbReference>
<accession>A0A1E3QZD5</accession>
<dbReference type="InterPro" id="IPR027417">
    <property type="entry name" value="P-loop_NTPase"/>
</dbReference>
<evidence type="ECO:0000256" key="3">
    <source>
        <dbReference type="ARBA" id="ARBA00022741"/>
    </source>
</evidence>
<evidence type="ECO:0000256" key="2">
    <source>
        <dbReference type="ARBA" id="ARBA00022664"/>
    </source>
</evidence>
<dbReference type="Proteomes" id="UP000094336">
    <property type="component" value="Unassembled WGS sequence"/>
</dbReference>
<dbReference type="AlphaFoldDB" id="A0A1E3QZD5"/>
<dbReference type="SUPFAM" id="SSF52540">
    <property type="entry name" value="P-loop containing nucleoside triphosphate hydrolases"/>
    <property type="match status" value="1"/>
</dbReference>
<evidence type="ECO:0000256" key="1">
    <source>
        <dbReference type="ARBA" id="ARBA00004123"/>
    </source>
</evidence>
<dbReference type="FunFam" id="3.30.70.870:FF:000002">
    <property type="entry name" value="Translation elongation factor 2"/>
    <property type="match status" value="1"/>
</dbReference>
<dbReference type="PROSITE" id="PS51722">
    <property type="entry name" value="G_TR_2"/>
    <property type="match status" value="1"/>
</dbReference>
<keyword evidence="2" id="KW-0507">mRNA processing</keyword>
<evidence type="ECO:0000256" key="8">
    <source>
        <dbReference type="SAM" id="MobiDB-lite"/>
    </source>
</evidence>
<dbReference type="InterPro" id="IPR000795">
    <property type="entry name" value="T_Tr_GTP-bd_dom"/>
</dbReference>
<dbReference type="GO" id="GO:0000398">
    <property type="term" value="P:mRNA splicing, via spliceosome"/>
    <property type="evidence" value="ECO:0007669"/>
    <property type="project" value="UniProtKB-ARBA"/>
</dbReference>
<dbReference type="GO" id="GO:0005829">
    <property type="term" value="C:cytosol"/>
    <property type="evidence" value="ECO:0007669"/>
    <property type="project" value="TreeGrafter"/>
</dbReference>
<evidence type="ECO:0000256" key="4">
    <source>
        <dbReference type="ARBA" id="ARBA00023134"/>
    </source>
</evidence>
<evidence type="ECO:0000259" key="9">
    <source>
        <dbReference type="PROSITE" id="PS51722"/>
    </source>
</evidence>
<keyword evidence="11" id="KW-1185">Reference proteome</keyword>
<dbReference type="InterPro" id="IPR000640">
    <property type="entry name" value="EFG_V-like"/>
</dbReference>
<dbReference type="RefSeq" id="XP_018987770.1">
    <property type="nucleotide sequence ID" value="XM_019130240.1"/>
</dbReference>
<dbReference type="PANTHER" id="PTHR42908:SF6">
    <property type="entry name" value="116 KDA U5 SMALL NUCLEAR RIBONUCLEOPROTEIN COMPONENT"/>
    <property type="match status" value="1"/>
</dbReference>
<comment type="function">
    <text evidence="7">Component of the U5 snRNP complex required for pre-mRNA splicing. Binds GTP.</text>
</comment>
<dbReference type="Pfam" id="PF00679">
    <property type="entry name" value="EFG_C"/>
    <property type="match status" value="1"/>
</dbReference>
<dbReference type="Gene3D" id="3.30.230.10">
    <property type="match status" value="1"/>
</dbReference>
<dbReference type="Gene3D" id="3.40.50.300">
    <property type="entry name" value="P-loop containing nucleotide triphosphate hydrolases"/>
    <property type="match status" value="1"/>
</dbReference>
<dbReference type="FunFam" id="3.40.50.300:FF:000646">
    <property type="entry name" value="U5 small nuclear ribonucleoprotein component"/>
    <property type="match status" value="1"/>
</dbReference>
<dbReference type="InterPro" id="IPR009000">
    <property type="entry name" value="Transl_B-barrel_sf"/>
</dbReference>
<dbReference type="GO" id="GO:0046540">
    <property type="term" value="C:U4/U6 x U5 tri-snRNP complex"/>
    <property type="evidence" value="ECO:0007669"/>
    <property type="project" value="TreeGrafter"/>
</dbReference>
<dbReference type="STRING" id="984486.A0A1E3QZD5"/>
<dbReference type="PANTHER" id="PTHR42908">
    <property type="entry name" value="TRANSLATION ELONGATION FACTOR-RELATED"/>
    <property type="match status" value="1"/>
</dbReference>
<dbReference type="Pfam" id="PF03764">
    <property type="entry name" value="EFG_IV"/>
    <property type="match status" value="1"/>
</dbReference>
<keyword evidence="6" id="KW-0539">Nucleus</keyword>
<dbReference type="GO" id="GO:0005682">
    <property type="term" value="C:U5 snRNP"/>
    <property type="evidence" value="ECO:0007669"/>
    <property type="project" value="UniProtKB-ARBA"/>
</dbReference>
<keyword evidence="5" id="KW-0508">mRNA splicing</keyword>
<dbReference type="FunFam" id="3.30.230.10:FF:000009">
    <property type="entry name" value="116 kDa U5 small nuclear ribonucleoprotein component"/>
    <property type="match status" value="1"/>
</dbReference>
<dbReference type="Gene3D" id="3.30.70.870">
    <property type="entry name" value="Elongation Factor G (Translational Gtpase), domain 3"/>
    <property type="match status" value="1"/>
</dbReference>
<dbReference type="OrthoDB" id="364892at2759"/>
<dbReference type="GO" id="GO:0000974">
    <property type="term" value="C:Prp19 complex"/>
    <property type="evidence" value="ECO:0007669"/>
    <property type="project" value="UniProtKB-ARBA"/>
</dbReference>
<dbReference type="InterPro" id="IPR020568">
    <property type="entry name" value="Ribosomal_Su5_D2-typ_SF"/>
</dbReference>
<name>A0A1E3QZD5_9ASCO</name>
<sequence length="983" mass="109582">MDNEDLYDEFGNLIGDPLDSDAESHYSSDDNRSQGIPAGNEDAMDVDEHTPETASQAIVLHEDKKHYSTLSETFGADVETIVQTYDNQSISEPIVHPHIEKSFKVEEKSLPRVAYPRDYLLSVLNTAPHRVRNVALVGNLNSGKTTFLDMLILQTHKELQLSTCLKNFKSLRYTDNHTLEIGRGMTLKVSPVTLLLPNLKGNSLCVNLLDTPGHVNFYDELAVAQRTVDVCVVVIDLVEGLTVGTKVAIENALKNNLELKLILNKIDRLVLELKLPPSDAYFKIKYIVEQINEFIADSLRSSPQSQYPFPVRLSPELNNVCFASSTLEFCFTLKSFIKLYLEKFDPQGTKINIDEFAARLWGDIYYDPSTNNFTTKNNSSLSLTRSFIYFILTPLYKLFTHAIVINKDSLSRILYSNFNVTLPNATYKLDSQILLKQVMKAVFGESLGFGDMLQASISPLETNSQRVQSQLGLESDGGPTSPLIAHLTKLVETSDGESFFGLVRIYSGALKLNSKIKILGENFEEDDEDFHVITVDELYLSGGRYRVPVDELGPGAIGLIGNESLHTLVSKSATIYDDTMSIPHKNFPLIDYIVEPVFKVAIEPAIPSELPKLLSGLRSINKSYPGVEIKVEENGEHVIFGSGELYMDCLLHDLRQSFTGIEVKISDPITRFSECCETISFTKISVESTNGKNRISVVAEPLDNPKLVKAIENGQINLLRGSSRALVKMLRQEYGLDSLTARSIWSLGPDERNSPNLLQDDTLPLDNPDEKARLVSMKDSIKQGFKWATREGPLCDEPIRNTKFRIIDCALSDDLMSRSTSQIIPMLRKACYTAFMTASPRLLEPIYAIHVTCTRAAIKVVGQLVEKRRGSVLKDSPIPGTQLYNVYGNVPVIDSIGLESDIRLATGGQAIALLVFEKWSVVPGDPMDKTCFIPQLRPAPYKSLARDFVTKTRKRKGLTGEPGLEKYVERGLVEKLKESGLIQ</sequence>
<dbReference type="SUPFAM" id="SSF54211">
    <property type="entry name" value="Ribosomal protein S5 domain 2-like"/>
    <property type="match status" value="1"/>
</dbReference>
<evidence type="ECO:0000256" key="6">
    <source>
        <dbReference type="ARBA" id="ARBA00023242"/>
    </source>
</evidence>
<dbReference type="Gene3D" id="3.90.1430.10">
    <property type="entry name" value="Yeast translation eEF2 (G' domain)"/>
    <property type="match status" value="1"/>
</dbReference>
<evidence type="ECO:0000313" key="11">
    <source>
        <dbReference type="Proteomes" id="UP000094336"/>
    </source>
</evidence>
<feature type="domain" description="Tr-type G" evidence="9">
    <location>
        <begin position="129"/>
        <end position="464"/>
    </location>
</feature>
<dbReference type="Pfam" id="PF16004">
    <property type="entry name" value="EFTUD2"/>
    <property type="match status" value="1"/>
</dbReference>
<dbReference type="InterPro" id="IPR031950">
    <property type="entry name" value="EFTUD2_N"/>
</dbReference>
<keyword evidence="4" id="KW-0342">GTP-binding</keyword>
<dbReference type="EMBL" id="KV454426">
    <property type="protein sequence ID" value="ODQ82442.1"/>
    <property type="molecule type" value="Genomic_DNA"/>
</dbReference>
<dbReference type="GeneID" id="30148093"/>
<dbReference type="InterPro" id="IPR035647">
    <property type="entry name" value="EFG_III/V"/>
</dbReference>
<dbReference type="InterPro" id="IPR005517">
    <property type="entry name" value="Transl_elong_EFG/EF2_IV"/>
</dbReference>
<dbReference type="Gene3D" id="2.40.30.10">
    <property type="entry name" value="Translation factors"/>
    <property type="match status" value="1"/>
</dbReference>
<keyword evidence="3" id="KW-0547">Nucleotide-binding</keyword>
<organism evidence="10 11">
    <name type="scientific">Babjeviella inositovora NRRL Y-12698</name>
    <dbReference type="NCBI Taxonomy" id="984486"/>
    <lineage>
        <taxon>Eukaryota</taxon>
        <taxon>Fungi</taxon>
        <taxon>Dikarya</taxon>
        <taxon>Ascomycota</taxon>
        <taxon>Saccharomycotina</taxon>
        <taxon>Pichiomycetes</taxon>
        <taxon>Serinales incertae sedis</taxon>
        <taxon>Babjeviella</taxon>
    </lineage>
</organism>
<dbReference type="GO" id="GO:0003924">
    <property type="term" value="F:GTPase activity"/>
    <property type="evidence" value="ECO:0007669"/>
    <property type="project" value="InterPro"/>
</dbReference>
<evidence type="ECO:0000313" key="10">
    <source>
        <dbReference type="EMBL" id="ODQ82442.1"/>
    </source>
</evidence>
<dbReference type="Gene3D" id="3.30.70.240">
    <property type="match status" value="1"/>
</dbReference>
<dbReference type="GO" id="GO:0005525">
    <property type="term" value="F:GTP binding"/>
    <property type="evidence" value="ECO:0007669"/>
    <property type="project" value="UniProtKB-KW"/>
</dbReference>
<dbReference type="InterPro" id="IPR014721">
    <property type="entry name" value="Ribsml_uS5_D2-typ_fold_subgr"/>
</dbReference>
<feature type="compositionally biased region" description="Basic and acidic residues" evidence="8">
    <location>
        <begin position="22"/>
        <end position="32"/>
    </location>
</feature>
<feature type="region of interest" description="Disordered" evidence="8">
    <location>
        <begin position="1"/>
        <end position="52"/>
    </location>
</feature>
<dbReference type="GO" id="GO:0030623">
    <property type="term" value="F:U5 snRNA binding"/>
    <property type="evidence" value="ECO:0007669"/>
    <property type="project" value="TreeGrafter"/>
</dbReference>
<dbReference type="SUPFAM" id="SSF54980">
    <property type="entry name" value="EF-G C-terminal domain-like"/>
    <property type="match status" value="2"/>
</dbReference>
<dbReference type="CDD" id="cd01683">
    <property type="entry name" value="EF2_IV_snRNP"/>
    <property type="match status" value="1"/>
</dbReference>
<gene>
    <name evidence="10" type="ORF">BABINDRAFT_164234</name>
</gene>
<dbReference type="SUPFAM" id="SSF50447">
    <property type="entry name" value="Translation proteins"/>
    <property type="match status" value="1"/>
</dbReference>
<evidence type="ECO:0000256" key="7">
    <source>
        <dbReference type="ARBA" id="ARBA00055641"/>
    </source>
</evidence>
<proteinExistence type="predicted"/>
<dbReference type="SMART" id="SM00889">
    <property type="entry name" value="EFG_IV"/>
    <property type="match status" value="1"/>
</dbReference>
<dbReference type="GO" id="GO:0071007">
    <property type="term" value="C:U2-type catalytic step 2 spliceosome"/>
    <property type="evidence" value="ECO:0007669"/>
    <property type="project" value="TreeGrafter"/>
</dbReference>
<evidence type="ECO:0000256" key="5">
    <source>
        <dbReference type="ARBA" id="ARBA00023187"/>
    </source>
</evidence>
<comment type="subcellular location">
    <subcellularLocation>
        <location evidence="1">Nucleus</location>
    </subcellularLocation>
</comment>
<reference evidence="11" key="1">
    <citation type="submission" date="2016-05" db="EMBL/GenBank/DDBJ databases">
        <title>Comparative genomics of biotechnologically important yeasts.</title>
        <authorList>
            <consortium name="DOE Joint Genome Institute"/>
            <person name="Riley R."/>
            <person name="Haridas S."/>
            <person name="Wolfe K.H."/>
            <person name="Lopes M.R."/>
            <person name="Hittinger C.T."/>
            <person name="Goker M."/>
            <person name="Salamov A."/>
            <person name="Wisecaver J."/>
            <person name="Long T.M."/>
            <person name="Aerts A.L."/>
            <person name="Barry K."/>
            <person name="Choi C."/>
            <person name="Clum A."/>
            <person name="Coughlan A.Y."/>
            <person name="Deshpande S."/>
            <person name="Douglass A.P."/>
            <person name="Hanson S.J."/>
            <person name="Klenk H.-P."/>
            <person name="Labutti K."/>
            <person name="Lapidus A."/>
            <person name="Lindquist E."/>
            <person name="Lipzen A."/>
            <person name="Meier-Kolthoff J.P."/>
            <person name="Ohm R.A."/>
            <person name="Otillar R.P."/>
            <person name="Pangilinan J."/>
            <person name="Peng Y."/>
            <person name="Rokas A."/>
            <person name="Rosa C.A."/>
            <person name="Scheuner C."/>
            <person name="Sibirny A.A."/>
            <person name="Slot J.C."/>
            <person name="Stielow J.B."/>
            <person name="Sun H."/>
            <person name="Kurtzman C.P."/>
            <person name="Blackwell M."/>
            <person name="Grigoriev I.V."/>
            <person name="Jeffries T.W."/>
        </authorList>
    </citation>
    <scope>NUCLEOTIDE SEQUENCE [LARGE SCALE GENOMIC DNA]</scope>
    <source>
        <strain evidence="11">NRRL Y-12698</strain>
    </source>
</reference>
<protein>
    <recommendedName>
        <fullName evidence="9">Tr-type G domain-containing protein</fullName>
    </recommendedName>
</protein>
<dbReference type="SMART" id="SM00838">
    <property type="entry name" value="EFG_C"/>
    <property type="match status" value="1"/>
</dbReference>
<dbReference type="PRINTS" id="PR00315">
    <property type="entry name" value="ELONGATNFCT"/>
</dbReference>